<feature type="region of interest" description="Disordered" evidence="1">
    <location>
        <begin position="314"/>
        <end position="341"/>
    </location>
</feature>
<dbReference type="Proteomes" id="UP000310108">
    <property type="component" value="Unassembled WGS sequence"/>
</dbReference>
<evidence type="ECO:0000256" key="1">
    <source>
        <dbReference type="SAM" id="MobiDB-lite"/>
    </source>
</evidence>
<organism evidence="2 3">
    <name type="scientific">Colletotrichum tanaceti</name>
    <dbReference type="NCBI Taxonomy" id="1306861"/>
    <lineage>
        <taxon>Eukaryota</taxon>
        <taxon>Fungi</taxon>
        <taxon>Dikarya</taxon>
        <taxon>Ascomycota</taxon>
        <taxon>Pezizomycotina</taxon>
        <taxon>Sordariomycetes</taxon>
        <taxon>Hypocreomycetidae</taxon>
        <taxon>Glomerellales</taxon>
        <taxon>Glomerellaceae</taxon>
        <taxon>Colletotrichum</taxon>
        <taxon>Colletotrichum destructivum species complex</taxon>
    </lineage>
</organism>
<feature type="region of interest" description="Disordered" evidence="1">
    <location>
        <begin position="1"/>
        <end position="26"/>
    </location>
</feature>
<protein>
    <submittedName>
        <fullName evidence="2">Uncharacterized protein</fullName>
    </submittedName>
</protein>
<sequence length="607" mass="66857">MATSTAQAGVRFRSYPPTRKHPGVANDTAADELAPDTVLLSSHRIPTLAVGTYAANIDQTITAPDGKTDKLSTQQQFAVEAPQLRLDPNVDVHSVFPAPGHGAPANTLPHIVFNDAELPWERSVSASHTSPDSFNRVPWTALLTFTQEELYVPPEHLAGWQQADKPRQGPTLAVSMAAGHLRQQREPPPVFDWTNRTLILAEFARQCVDSLKQPGCFEWDTAQGIMPSSVLASQLASAAFQLTIDSPPDDELQKVLADPNRTPWLTKDGARQIYVTPAVSAPASATITAKTSTASVDSPLITTATILQHVELPVDHRPPTRRPPPPVASTTGATAPPTTTRTVKDLPRFDYGPYYYRDERFFSYGATQNKYADYFRPTIDCFPLHLGRGGDRVLLQPYRDAPMDVVFTATGRTETNFMPFNVDLIEWLIPVHVAAAAAEESSPLLDESLTPEPGDLPPPPLFAVGGTLDHPDLPAVEPINIGCRWLYDARLTHGTLLDYPEERYEHNAVPKPDHDARNLGALLVVRARARDNPWREDRHVKKLVDASFLLKGARWHMPDAVRLLPTLGEDGTVGHDMKFGVCFRNIHRSPVSKSIGLDRVIRIEAKQ</sequence>
<feature type="compositionally biased region" description="Low complexity" evidence="1">
    <location>
        <begin position="328"/>
        <end position="341"/>
    </location>
</feature>
<comment type="caution">
    <text evidence="2">The sequence shown here is derived from an EMBL/GenBank/DDBJ whole genome shotgun (WGS) entry which is preliminary data.</text>
</comment>
<name>A0A4U6XL08_9PEZI</name>
<evidence type="ECO:0000313" key="2">
    <source>
        <dbReference type="EMBL" id="TKW56295.1"/>
    </source>
</evidence>
<accession>A0A4U6XL08</accession>
<reference evidence="2 3" key="1">
    <citation type="journal article" date="2019" name="PLoS ONE">
        <title>Comparative genome analysis indicates high evolutionary potential of pathogenicity genes in Colletotrichum tanaceti.</title>
        <authorList>
            <person name="Lelwala R.V."/>
            <person name="Korhonen P.K."/>
            <person name="Young N.D."/>
            <person name="Scott J.B."/>
            <person name="Ades P.A."/>
            <person name="Gasser R.B."/>
            <person name="Taylor P.W.J."/>
        </authorList>
    </citation>
    <scope>NUCLEOTIDE SEQUENCE [LARGE SCALE GENOMIC DNA]</scope>
    <source>
        <strain evidence="2">BRIP57314</strain>
    </source>
</reference>
<evidence type="ECO:0000313" key="3">
    <source>
        <dbReference type="Proteomes" id="UP000310108"/>
    </source>
</evidence>
<dbReference type="EMBL" id="PJEX01000073">
    <property type="protein sequence ID" value="TKW56295.1"/>
    <property type="molecule type" value="Genomic_DNA"/>
</dbReference>
<proteinExistence type="predicted"/>
<gene>
    <name evidence="2" type="ORF">CTA1_11913</name>
</gene>
<dbReference type="AlphaFoldDB" id="A0A4U6XL08"/>
<keyword evidence="3" id="KW-1185">Reference proteome</keyword>